<keyword evidence="2" id="KW-1133">Transmembrane helix</keyword>
<evidence type="ECO:0000313" key="3">
    <source>
        <dbReference type="EMBL" id="CEL76345.1"/>
    </source>
</evidence>
<dbReference type="AlphaFoldDB" id="A0A0F7V1H4"/>
<evidence type="ECO:0000256" key="2">
    <source>
        <dbReference type="SAM" id="Phobius"/>
    </source>
</evidence>
<keyword evidence="2" id="KW-0812">Transmembrane</keyword>
<evidence type="ECO:0000256" key="1">
    <source>
        <dbReference type="SAM" id="MobiDB-lite"/>
    </source>
</evidence>
<accession>A0A0F7V1H4</accession>
<name>A0A0F7V1H4_TOXGV</name>
<evidence type="ECO:0008006" key="4">
    <source>
        <dbReference type="Google" id="ProtNLM"/>
    </source>
</evidence>
<feature type="transmembrane region" description="Helical" evidence="2">
    <location>
        <begin position="70"/>
        <end position="96"/>
    </location>
</feature>
<dbReference type="EMBL" id="LN714500">
    <property type="protein sequence ID" value="CEL76345.1"/>
    <property type="molecule type" value="Genomic_DNA"/>
</dbReference>
<reference evidence="3" key="1">
    <citation type="journal article" date="2015" name="PLoS ONE">
        <title>Comprehensive Evaluation of Toxoplasma gondii VEG and Neospora caninum LIV Genomes with Tachyzoite Stage Transcriptome and Proteome Defines Novel Transcript Features.</title>
        <authorList>
            <person name="Ramaprasad A."/>
            <person name="Mourier T."/>
            <person name="Naeem R."/>
            <person name="Malas T.B."/>
            <person name="Moussa E."/>
            <person name="Panigrahi A."/>
            <person name="Vermont S.J."/>
            <person name="Otto T.D."/>
            <person name="Wastling J."/>
            <person name="Pain A."/>
        </authorList>
    </citation>
    <scope>NUCLEOTIDE SEQUENCE</scope>
    <source>
        <strain evidence="3">VEG</strain>
    </source>
</reference>
<gene>
    <name evidence="3" type="ORF">BN1205_069080</name>
</gene>
<organism evidence="3">
    <name type="scientific">Toxoplasma gondii (strain ATCC 50861 / VEG)</name>
    <dbReference type="NCBI Taxonomy" id="432359"/>
    <lineage>
        <taxon>Eukaryota</taxon>
        <taxon>Sar</taxon>
        <taxon>Alveolata</taxon>
        <taxon>Apicomplexa</taxon>
        <taxon>Conoidasida</taxon>
        <taxon>Coccidia</taxon>
        <taxon>Eucoccidiorida</taxon>
        <taxon>Eimeriorina</taxon>
        <taxon>Sarcocystidae</taxon>
        <taxon>Toxoplasma</taxon>
    </lineage>
</organism>
<protein>
    <recommendedName>
        <fullName evidence="4">Transmembrane protein</fullName>
    </recommendedName>
</protein>
<sequence>METTSVVFRVKDVKAYRQIGGRDWWYAIYDDPSRSCSWQPTAYLGDIPPAIKAKMSDMKKRWLSRQMNKYRFLVLLLWLGALSALAMTIFLLARHWEMLFDDPQAWQVLYTLTLPVWSWGAICGFLSILLAAVALRLQAKVTSNSQKGQGTRSWKSVGAAKRLAGGEPPKPTRIQPLRQCKHAEG</sequence>
<keyword evidence="2" id="KW-0472">Membrane</keyword>
<feature type="transmembrane region" description="Helical" evidence="2">
    <location>
        <begin position="116"/>
        <end position="137"/>
    </location>
</feature>
<proteinExistence type="predicted"/>
<feature type="region of interest" description="Disordered" evidence="1">
    <location>
        <begin position="162"/>
        <end position="185"/>
    </location>
</feature>